<sequence>MGKVSSSKGNSNGLTSKNFLEDMTMQVLCERSNSGSDVRCAVCGQGFLVYWERSSRSEREEARKDVMQAIREQHEDMTSGHHAHPVARFTVPSWSGNPSHSGAALLGGAMAYAI</sequence>
<keyword evidence="2" id="KW-1185">Reference proteome</keyword>
<proteinExistence type="predicted"/>
<name>A0A1I6LGA1_9BACT</name>
<dbReference type="AlphaFoldDB" id="A0A1I6LGA1"/>
<dbReference type="STRING" id="474950.SAMN05421771_0682"/>
<organism evidence="1 2">
    <name type="scientific">Granulicella pectinivorans</name>
    <dbReference type="NCBI Taxonomy" id="474950"/>
    <lineage>
        <taxon>Bacteria</taxon>
        <taxon>Pseudomonadati</taxon>
        <taxon>Acidobacteriota</taxon>
        <taxon>Terriglobia</taxon>
        <taxon>Terriglobales</taxon>
        <taxon>Acidobacteriaceae</taxon>
        <taxon>Granulicella</taxon>
    </lineage>
</organism>
<gene>
    <name evidence="1" type="ORF">SAMN05421771_0682</name>
</gene>
<protein>
    <submittedName>
        <fullName evidence="1">Uncharacterized protein</fullName>
    </submittedName>
</protein>
<evidence type="ECO:0000313" key="2">
    <source>
        <dbReference type="Proteomes" id="UP000199024"/>
    </source>
</evidence>
<evidence type="ECO:0000313" key="1">
    <source>
        <dbReference type="EMBL" id="SFS02462.1"/>
    </source>
</evidence>
<dbReference type="Proteomes" id="UP000199024">
    <property type="component" value="Unassembled WGS sequence"/>
</dbReference>
<dbReference type="EMBL" id="FOZL01000001">
    <property type="protein sequence ID" value="SFS02462.1"/>
    <property type="molecule type" value="Genomic_DNA"/>
</dbReference>
<reference evidence="1 2" key="1">
    <citation type="submission" date="2016-10" db="EMBL/GenBank/DDBJ databases">
        <authorList>
            <person name="de Groot N.N."/>
        </authorList>
    </citation>
    <scope>NUCLEOTIDE SEQUENCE [LARGE SCALE GENOMIC DNA]</scope>
    <source>
        <strain evidence="1 2">DSM 21001</strain>
    </source>
</reference>
<accession>A0A1I6LGA1</accession>